<evidence type="ECO:0000313" key="6">
    <source>
        <dbReference type="EMBL" id="GAA4753480.1"/>
    </source>
</evidence>
<keyword evidence="4" id="KW-0804">Transcription</keyword>
<evidence type="ECO:0000313" key="7">
    <source>
        <dbReference type="Proteomes" id="UP001499882"/>
    </source>
</evidence>
<dbReference type="PANTHER" id="PTHR30126:SF39">
    <property type="entry name" value="HTH-TYPE TRANSCRIPTIONAL REGULATOR CYSL"/>
    <property type="match status" value="1"/>
</dbReference>
<dbReference type="InterPro" id="IPR036390">
    <property type="entry name" value="WH_DNA-bd_sf"/>
</dbReference>
<keyword evidence="7" id="KW-1185">Reference proteome</keyword>
<dbReference type="Pfam" id="PF03466">
    <property type="entry name" value="LysR_substrate"/>
    <property type="match status" value="1"/>
</dbReference>
<dbReference type="InterPro" id="IPR005119">
    <property type="entry name" value="LysR_subst-bd"/>
</dbReference>
<reference evidence="7" key="1">
    <citation type="journal article" date="2019" name="Int. J. Syst. Evol. Microbiol.">
        <title>The Global Catalogue of Microorganisms (GCM) 10K type strain sequencing project: providing services to taxonomists for standard genome sequencing and annotation.</title>
        <authorList>
            <consortium name="The Broad Institute Genomics Platform"/>
            <consortium name="The Broad Institute Genome Sequencing Center for Infectious Disease"/>
            <person name="Wu L."/>
            <person name="Ma J."/>
        </authorList>
    </citation>
    <scope>NUCLEOTIDE SEQUENCE [LARGE SCALE GENOMIC DNA]</scope>
    <source>
        <strain evidence="7">JCM 18532</strain>
    </source>
</reference>
<evidence type="ECO:0000256" key="3">
    <source>
        <dbReference type="ARBA" id="ARBA00023125"/>
    </source>
</evidence>
<dbReference type="Proteomes" id="UP001499882">
    <property type="component" value="Unassembled WGS sequence"/>
</dbReference>
<comment type="caution">
    <text evidence="6">The sequence shown here is derived from an EMBL/GenBank/DDBJ whole genome shotgun (WGS) entry which is preliminary data.</text>
</comment>
<evidence type="ECO:0000259" key="5">
    <source>
        <dbReference type="PROSITE" id="PS50931"/>
    </source>
</evidence>
<dbReference type="Pfam" id="PF00126">
    <property type="entry name" value="HTH_1"/>
    <property type="match status" value="1"/>
</dbReference>
<accession>A0ABP8ZDG6</accession>
<keyword evidence="3" id="KW-0238">DNA-binding</keyword>
<dbReference type="SUPFAM" id="SSF53850">
    <property type="entry name" value="Periplasmic binding protein-like II"/>
    <property type="match status" value="1"/>
</dbReference>
<gene>
    <name evidence="6" type="ORF">GCM10023350_43450</name>
</gene>
<organism evidence="6 7">
    <name type="scientific">Nocardioides endophyticus</name>
    <dbReference type="NCBI Taxonomy" id="1353775"/>
    <lineage>
        <taxon>Bacteria</taxon>
        <taxon>Bacillati</taxon>
        <taxon>Actinomycetota</taxon>
        <taxon>Actinomycetes</taxon>
        <taxon>Propionibacteriales</taxon>
        <taxon>Nocardioidaceae</taxon>
        <taxon>Nocardioides</taxon>
    </lineage>
</organism>
<dbReference type="InterPro" id="IPR000847">
    <property type="entry name" value="LysR_HTH_N"/>
</dbReference>
<comment type="similarity">
    <text evidence="1">Belongs to the LysR transcriptional regulatory family.</text>
</comment>
<evidence type="ECO:0000256" key="2">
    <source>
        <dbReference type="ARBA" id="ARBA00023015"/>
    </source>
</evidence>
<sequence>MYGALVDLLPDLPSLRLLADVARLGSIGAAGRTAGISQQSASERLRAIETQTGLVLVQRATTGSTLTPAGRLLVEWSRPLLERAEELESALRTLREDRSRELHVYASMTTAEYLLPRWLVRLRRERDTSASLHATNSETVLDAVRRGQADLGFIEGPADLGGLASRVVGDDHLVLVAEADDPWARRRKPLAAEEITARLLTSREPGSGTRQVVEDAFRAAGAAPPSSEVELTTTTAVLAAVRAGSPPAFVSDRAARAEIDAGRLVEVATDGLDLRREFTAVWVGSKRPPAGPVRDLLGIAGRSTP</sequence>
<feature type="domain" description="HTH lysR-type" evidence="5">
    <location>
        <begin position="10"/>
        <end position="67"/>
    </location>
</feature>
<proteinExistence type="inferred from homology"/>
<dbReference type="EMBL" id="BAABKN010000028">
    <property type="protein sequence ID" value="GAA4753480.1"/>
    <property type="molecule type" value="Genomic_DNA"/>
</dbReference>
<evidence type="ECO:0000256" key="1">
    <source>
        <dbReference type="ARBA" id="ARBA00009437"/>
    </source>
</evidence>
<keyword evidence="2" id="KW-0805">Transcription regulation</keyword>
<protein>
    <submittedName>
        <fullName evidence="6">LysR family transcriptional regulator</fullName>
    </submittedName>
</protein>
<evidence type="ECO:0000256" key="4">
    <source>
        <dbReference type="ARBA" id="ARBA00023163"/>
    </source>
</evidence>
<name>A0ABP8ZDG6_9ACTN</name>
<dbReference type="InterPro" id="IPR036388">
    <property type="entry name" value="WH-like_DNA-bd_sf"/>
</dbReference>
<dbReference type="SUPFAM" id="SSF46785">
    <property type="entry name" value="Winged helix' DNA-binding domain"/>
    <property type="match status" value="1"/>
</dbReference>
<dbReference type="Gene3D" id="3.40.190.10">
    <property type="entry name" value="Periplasmic binding protein-like II"/>
    <property type="match status" value="2"/>
</dbReference>
<dbReference type="PANTHER" id="PTHR30126">
    <property type="entry name" value="HTH-TYPE TRANSCRIPTIONAL REGULATOR"/>
    <property type="match status" value="1"/>
</dbReference>
<dbReference type="PROSITE" id="PS50931">
    <property type="entry name" value="HTH_LYSR"/>
    <property type="match status" value="1"/>
</dbReference>
<dbReference type="Gene3D" id="1.10.10.10">
    <property type="entry name" value="Winged helix-like DNA-binding domain superfamily/Winged helix DNA-binding domain"/>
    <property type="match status" value="1"/>
</dbReference>